<sequence length="210" mass="21728">MSRLSNFIPRPRLAAWLAFGATGLATGAVWATGFASVSAGNGTTGESPAMAKTAPSPSTSALTGTVTAVDPIVFDWDGRWGKITTKKVMFKVDLSGTSFAGKTYNVAMLLTNTSVLTGFASLQLEFERVDKAAAGTCAAGDFDGTQNAKNLNVDDQDAAVYWNALAGDAVYCLGISTSTGDDVAGTFLRSAQDTPPSSFPSFIATVDRAT</sequence>
<evidence type="ECO:0000313" key="2">
    <source>
        <dbReference type="Proteomes" id="UP001147653"/>
    </source>
</evidence>
<evidence type="ECO:0000313" key="1">
    <source>
        <dbReference type="EMBL" id="MDA0185656.1"/>
    </source>
</evidence>
<dbReference type="AlphaFoldDB" id="A0A9X3NGE8"/>
<keyword evidence="2" id="KW-1185">Reference proteome</keyword>
<organism evidence="1 2">
    <name type="scientific">Solirubrobacter phytolaccae</name>
    <dbReference type="NCBI Taxonomy" id="1404360"/>
    <lineage>
        <taxon>Bacteria</taxon>
        <taxon>Bacillati</taxon>
        <taxon>Actinomycetota</taxon>
        <taxon>Thermoleophilia</taxon>
        <taxon>Solirubrobacterales</taxon>
        <taxon>Solirubrobacteraceae</taxon>
        <taxon>Solirubrobacter</taxon>
    </lineage>
</organism>
<proteinExistence type="predicted"/>
<dbReference type="RefSeq" id="WP_270030171.1">
    <property type="nucleotide sequence ID" value="NZ_JAPDDP010000130.1"/>
</dbReference>
<dbReference type="EMBL" id="JAPDDP010000130">
    <property type="protein sequence ID" value="MDA0185656.1"/>
    <property type="molecule type" value="Genomic_DNA"/>
</dbReference>
<accession>A0A9X3NGE8</accession>
<protein>
    <submittedName>
        <fullName evidence="1">Uncharacterized protein</fullName>
    </submittedName>
</protein>
<comment type="caution">
    <text evidence="1">The sequence shown here is derived from an EMBL/GenBank/DDBJ whole genome shotgun (WGS) entry which is preliminary data.</text>
</comment>
<dbReference type="Proteomes" id="UP001147653">
    <property type="component" value="Unassembled WGS sequence"/>
</dbReference>
<reference evidence="1" key="1">
    <citation type="submission" date="2022-10" db="EMBL/GenBank/DDBJ databases">
        <title>The WGS of Solirubrobacter phytolaccae KCTC 29190.</title>
        <authorList>
            <person name="Jiang Z."/>
        </authorList>
    </citation>
    <scope>NUCLEOTIDE SEQUENCE</scope>
    <source>
        <strain evidence="1">KCTC 29190</strain>
    </source>
</reference>
<name>A0A9X3NGE8_9ACTN</name>
<gene>
    <name evidence="1" type="ORF">OJ997_35455</name>
</gene>